<evidence type="ECO:0000256" key="1">
    <source>
        <dbReference type="ARBA" id="ARBA00004123"/>
    </source>
</evidence>
<dbReference type="PROSITE" id="PS51294">
    <property type="entry name" value="HTH_MYB"/>
    <property type="match status" value="1"/>
</dbReference>
<evidence type="ECO:0000259" key="8">
    <source>
        <dbReference type="PROSITE" id="PS51294"/>
    </source>
</evidence>
<dbReference type="Gene3D" id="1.10.10.60">
    <property type="entry name" value="Homeodomain-like"/>
    <property type="match status" value="1"/>
</dbReference>
<evidence type="ECO:0000256" key="4">
    <source>
        <dbReference type="ARBA" id="ARBA00023125"/>
    </source>
</evidence>
<evidence type="ECO:0000256" key="3">
    <source>
        <dbReference type="ARBA" id="ARBA00023015"/>
    </source>
</evidence>
<dbReference type="GO" id="GO:0003677">
    <property type="term" value="F:DNA binding"/>
    <property type="evidence" value="ECO:0007669"/>
    <property type="project" value="UniProtKB-KW"/>
</dbReference>
<dbReference type="InterPro" id="IPR009057">
    <property type="entry name" value="Homeodomain-like_sf"/>
</dbReference>
<keyword evidence="3" id="KW-0805">Transcription regulation</keyword>
<dbReference type="EMBL" id="JN863539">
    <property type="protein sequence ID" value="AFK29431.1"/>
    <property type="molecule type" value="mRNA"/>
</dbReference>
<sequence>KHGEFSDAEDKIICSLFASIGSRWSIIASRLPGRTDNDIKNYWNTKLKKKMMMAMNHSAVRKPPQQATFLSILQNSTPSSSNSFFQAQESFIHPPQKFQFQFSSNSFVFGGETTSCSSSSDGSCNNKTSHVTEPDLGYGEGCVGSTFMEQIGGVDYLYNGVEDTQKLMFNNGDGVSGWTEKQNGLWEENPMDNGLEEIKELISTSSCNNFLFGDKKTEEKVMYY</sequence>
<dbReference type="SMART" id="SM00717">
    <property type="entry name" value="SANT"/>
    <property type="match status" value="1"/>
</dbReference>
<dbReference type="PANTHER" id="PTHR48000:SF67">
    <property type="entry name" value="MYB-LIKE DNA-BINDING DOMAIN CONTAINING PROTEIN, EXPRESSED"/>
    <property type="match status" value="1"/>
</dbReference>
<evidence type="ECO:0000256" key="6">
    <source>
        <dbReference type="ARBA" id="ARBA00023242"/>
    </source>
</evidence>
<keyword evidence="4" id="KW-0238">DNA-binding</keyword>
<dbReference type="InterPro" id="IPR017930">
    <property type="entry name" value="Myb_dom"/>
</dbReference>
<dbReference type="Pfam" id="PF00249">
    <property type="entry name" value="Myb_DNA-binding"/>
    <property type="match status" value="1"/>
</dbReference>
<dbReference type="SUPFAM" id="SSF46689">
    <property type="entry name" value="Homeodomain-like"/>
    <property type="match status" value="1"/>
</dbReference>
<keyword evidence="5" id="KW-0804">Transcription</keyword>
<dbReference type="PROSITE" id="PS50090">
    <property type="entry name" value="MYB_LIKE"/>
    <property type="match status" value="1"/>
</dbReference>
<reference evidence="9" key="1">
    <citation type="journal article" date="2012" name="Plant Physiol.">
        <title>Transcription factors of lotus: regulation of isoflavonoid biosynthesis requires coordinated changes in transcription factor activity.</title>
        <authorList>
            <person name="Shelton D."/>
            <person name="Stranne M."/>
            <person name="Mikkelsen L."/>
            <person name="Pakseresht N."/>
            <person name="Welham T."/>
            <person name="Hiraka H."/>
            <person name="Tabata S."/>
            <person name="Sato S."/>
            <person name="Paquette S."/>
            <person name="Wang T.L."/>
            <person name="Martin C."/>
            <person name="Bailey P."/>
        </authorList>
    </citation>
    <scope>NUCLEOTIDE SEQUENCE</scope>
</reference>
<dbReference type="AlphaFoldDB" id="I3RSY9"/>
<evidence type="ECO:0000313" key="9">
    <source>
        <dbReference type="EMBL" id="AFK29431.1"/>
    </source>
</evidence>
<feature type="domain" description="HTH myb-type" evidence="8">
    <location>
        <begin position="1"/>
        <end position="51"/>
    </location>
</feature>
<evidence type="ECO:0000256" key="5">
    <source>
        <dbReference type="ARBA" id="ARBA00023163"/>
    </source>
</evidence>
<organism evidence="9">
    <name type="scientific">Lotus japonicus</name>
    <name type="common">Lotus corniculatus var. japonicus</name>
    <dbReference type="NCBI Taxonomy" id="34305"/>
    <lineage>
        <taxon>Eukaryota</taxon>
        <taxon>Viridiplantae</taxon>
        <taxon>Streptophyta</taxon>
        <taxon>Embryophyta</taxon>
        <taxon>Tracheophyta</taxon>
        <taxon>Spermatophyta</taxon>
        <taxon>Magnoliopsida</taxon>
        <taxon>eudicotyledons</taxon>
        <taxon>Gunneridae</taxon>
        <taxon>Pentapetalae</taxon>
        <taxon>rosids</taxon>
        <taxon>fabids</taxon>
        <taxon>Fabales</taxon>
        <taxon>Fabaceae</taxon>
        <taxon>Papilionoideae</taxon>
        <taxon>50 kb inversion clade</taxon>
        <taxon>NPAAA clade</taxon>
        <taxon>Hologalegina</taxon>
        <taxon>robinioid clade</taxon>
        <taxon>Loteae</taxon>
        <taxon>Lotus</taxon>
    </lineage>
</organism>
<comment type="subcellular location">
    <subcellularLocation>
        <location evidence="1">Nucleus</location>
    </subcellularLocation>
</comment>
<accession>I3RSY9</accession>
<dbReference type="PANTHER" id="PTHR48000">
    <property type="entry name" value="OS09G0431300 PROTEIN"/>
    <property type="match status" value="1"/>
</dbReference>
<name>I3RSY9_LOTJA</name>
<evidence type="ECO:0000259" key="7">
    <source>
        <dbReference type="PROSITE" id="PS50090"/>
    </source>
</evidence>
<feature type="domain" description="Myb-like" evidence="7">
    <location>
        <begin position="1"/>
        <end position="47"/>
    </location>
</feature>
<dbReference type="GO" id="GO:0005634">
    <property type="term" value="C:nucleus"/>
    <property type="evidence" value="ECO:0007669"/>
    <property type="project" value="UniProtKB-SubCell"/>
</dbReference>
<protein>
    <submittedName>
        <fullName evidence="9">R2R3MYB transcription factor</fullName>
    </submittedName>
</protein>
<gene>
    <name evidence="9" type="primary">MYB169t</name>
</gene>
<keyword evidence="2" id="KW-0677">Repeat</keyword>
<dbReference type="CDD" id="cd00167">
    <property type="entry name" value="SANT"/>
    <property type="match status" value="1"/>
</dbReference>
<dbReference type="InterPro" id="IPR001005">
    <property type="entry name" value="SANT/Myb"/>
</dbReference>
<feature type="non-terminal residue" evidence="9">
    <location>
        <position position="1"/>
    </location>
</feature>
<evidence type="ECO:0000256" key="2">
    <source>
        <dbReference type="ARBA" id="ARBA00022737"/>
    </source>
</evidence>
<proteinExistence type="evidence at transcript level"/>
<keyword evidence="6" id="KW-0539">Nucleus</keyword>